<name>A0ABR4HV64_9EURO</name>
<reference evidence="2 3" key="1">
    <citation type="submission" date="2024-07" db="EMBL/GenBank/DDBJ databases">
        <title>Section-level genome sequencing and comparative genomics of Aspergillus sections Usti and Cavernicolus.</title>
        <authorList>
            <consortium name="Lawrence Berkeley National Laboratory"/>
            <person name="Nybo J.L."/>
            <person name="Vesth T.C."/>
            <person name="Theobald S."/>
            <person name="Frisvad J.C."/>
            <person name="Larsen T.O."/>
            <person name="Kjaerboelling I."/>
            <person name="Rothschild-Mancinelli K."/>
            <person name="Lyhne E.K."/>
            <person name="Kogle M.E."/>
            <person name="Barry K."/>
            <person name="Clum A."/>
            <person name="Na H."/>
            <person name="Ledsgaard L."/>
            <person name="Lin J."/>
            <person name="Lipzen A."/>
            <person name="Kuo A."/>
            <person name="Riley R."/>
            <person name="Mondo S."/>
            <person name="LaButti K."/>
            <person name="Haridas S."/>
            <person name="Pangalinan J."/>
            <person name="Salamov A.A."/>
            <person name="Simmons B.A."/>
            <person name="Magnuson J.K."/>
            <person name="Chen J."/>
            <person name="Drula E."/>
            <person name="Henrissat B."/>
            <person name="Wiebenga A."/>
            <person name="Lubbers R.J."/>
            <person name="Gomes A.C."/>
            <person name="Makela M.R."/>
            <person name="Stajich J."/>
            <person name="Grigoriev I.V."/>
            <person name="Mortensen U.H."/>
            <person name="De vries R.P."/>
            <person name="Baker S.E."/>
            <person name="Andersen M.R."/>
        </authorList>
    </citation>
    <scope>NUCLEOTIDE SEQUENCE [LARGE SCALE GENOMIC DNA]</scope>
    <source>
        <strain evidence="2 3">CBS 600.67</strain>
    </source>
</reference>
<gene>
    <name evidence="2" type="ORF">BDW59DRAFT_151549</name>
</gene>
<feature type="region of interest" description="Disordered" evidence="1">
    <location>
        <begin position="84"/>
        <end position="106"/>
    </location>
</feature>
<comment type="caution">
    <text evidence="2">The sequence shown here is derived from an EMBL/GenBank/DDBJ whole genome shotgun (WGS) entry which is preliminary data.</text>
</comment>
<evidence type="ECO:0000313" key="2">
    <source>
        <dbReference type="EMBL" id="KAL2819379.1"/>
    </source>
</evidence>
<proteinExistence type="predicted"/>
<protein>
    <submittedName>
        <fullName evidence="2">Uncharacterized protein</fullName>
    </submittedName>
</protein>
<evidence type="ECO:0000313" key="3">
    <source>
        <dbReference type="Proteomes" id="UP001610335"/>
    </source>
</evidence>
<dbReference type="Proteomes" id="UP001610335">
    <property type="component" value="Unassembled WGS sequence"/>
</dbReference>
<feature type="region of interest" description="Disordered" evidence="1">
    <location>
        <begin position="119"/>
        <end position="155"/>
    </location>
</feature>
<sequence length="155" mass="16911">MSLPDPLSWTLLFKKHRTTVLLMLPPSETISNTKNALLQALQARNLKEINGDPVPEDPLDIELGVAVDKNDLDKGWTSLEALPLEEDEVPKRGAGKKTASPSLEAAGIGNGQSIAFRFSQAGKDGSEMKDDLDLEDPGWDVVLPSFDDEEEQEEA</sequence>
<dbReference type="EMBL" id="JBFXLS010000077">
    <property type="protein sequence ID" value="KAL2819379.1"/>
    <property type="molecule type" value="Genomic_DNA"/>
</dbReference>
<evidence type="ECO:0000256" key="1">
    <source>
        <dbReference type="SAM" id="MobiDB-lite"/>
    </source>
</evidence>
<accession>A0ABR4HV64</accession>
<organism evidence="2 3">
    <name type="scientific">Aspergillus cavernicola</name>
    <dbReference type="NCBI Taxonomy" id="176166"/>
    <lineage>
        <taxon>Eukaryota</taxon>
        <taxon>Fungi</taxon>
        <taxon>Dikarya</taxon>
        <taxon>Ascomycota</taxon>
        <taxon>Pezizomycotina</taxon>
        <taxon>Eurotiomycetes</taxon>
        <taxon>Eurotiomycetidae</taxon>
        <taxon>Eurotiales</taxon>
        <taxon>Aspergillaceae</taxon>
        <taxon>Aspergillus</taxon>
        <taxon>Aspergillus subgen. Nidulantes</taxon>
    </lineage>
</organism>
<feature type="compositionally biased region" description="Acidic residues" evidence="1">
    <location>
        <begin position="146"/>
        <end position="155"/>
    </location>
</feature>
<keyword evidence="3" id="KW-1185">Reference proteome</keyword>